<dbReference type="KEGG" id="cph:Cpha266_1279"/>
<dbReference type="EMBL" id="CP000492">
    <property type="protein sequence ID" value="ABL65312.1"/>
    <property type="molecule type" value="Genomic_DNA"/>
</dbReference>
<name>A1BFY5_CHLPD</name>
<evidence type="ECO:0000313" key="1">
    <source>
        <dbReference type="EMBL" id="ABL65312.1"/>
    </source>
</evidence>
<dbReference type="HOGENOM" id="CLU_1370063_0_0_10"/>
<evidence type="ECO:0000313" key="2">
    <source>
        <dbReference type="Proteomes" id="UP000008701"/>
    </source>
</evidence>
<accession>A1BFY5</accession>
<keyword evidence="2" id="KW-1185">Reference proteome</keyword>
<proteinExistence type="predicted"/>
<sequence length="199" mass="22421">MIDFTLLDKQTSFEMLLSHEQFESMIDYAEFSSGNLLEDEVVRTVIEQSFLYLTVHPVDAEAFAFGDTSWRIKIVPNLAKSAIVAAVMVGLLHATGCTHLASLVLPAVLPSLIDIETIRLTVKDDLILAEMRRNDGLRGKAFCPQEIYDQLSPSTREQFSFIEFVEVLDALSISGNMDWDQNTGLFTLNKNRKLRIIFS</sequence>
<dbReference type="RefSeq" id="WP_011745136.1">
    <property type="nucleotide sequence ID" value="NC_008639.1"/>
</dbReference>
<reference evidence="1 2" key="1">
    <citation type="submission" date="2006-12" db="EMBL/GenBank/DDBJ databases">
        <title>Complete sequence of Chlorobium phaeobacteroides DSM 266.</title>
        <authorList>
            <consortium name="US DOE Joint Genome Institute"/>
            <person name="Copeland A."/>
            <person name="Lucas S."/>
            <person name="Lapidus A."/>
            <person name="Barry K."/>
            <person name="Detter J.C."/>
            <person name="Glavina del Rio T."/>
            <person name="Hammon N."/>
            <person name="Israni S."/>
            <person name="Pitluck S."/>
            <person name="Goltsman E."/>
            <person name="Schmutz J."/>
            <person name="Larimer F."/>
            <person name="Land M."/>
            <person name="Hauser L."/>
            <person name="Mikhailova N."/>
            <person name="Li T."/>
            <person name="Overmann J."/>
            <person name="Bryant D.A."/>
            <person name="Richardson P."/>
        </authorList>
    </citation>
    <scope>NUCLEOTIDE SEQUENCE [LARGE SCALE GENOMIC DNA]</scope>
    <source>
        <strain evidence="1 2">DSM 266</strain>
    </source>
</reference>
<protein>
    <submittedName>
        <fullName evidence="1">Uncharacterized protein</fullName>
    </submittedName>
</protein>
<gene>
    <name evidence="1" type="ordered locus">Cpha266_1279</name>
</gene>
<organism evidence="1 2">
    <name type="scientific">Chlorobium phaeobacteroides (strain DSM 266 / SMG 266 / 2430)</name>
    <dbReference type="NCBI Taxonomy" id="290317"/>
    <lineage>
        <taxon>Bacteria</taxon>
        <taxon>Pseudomonadati</taxon>
        <taxon>Chlorobiota</taxon>
        <taxon>Chlorobiia</taxon>
        <taxon>Chlorobiales</taxon>
        <taxon>Chlorobiaceae</taxon>
        <taxon>Chlorobium/Pelodictyon group</taxon>
        <taxon>Chlorobium</taxon>
    </lineage>
</organism>
<dbReference type="Proteomes" id="UP000008701">
    <property type="component" value="Chromosome"/>
</dbReference>
<dbReference type="AlphaFoldDB" id="A1BFY5"/>